<dbReference type="SUPFAM" id="SSF53300">
    <property type="entry name" value="vWA-like"/>
    <property type="match status" value="1"/>
</dbReference>
<dbReference type="RefSeq" id="WP_207687343.1">
    <property type="nucleotide sequence ID" value="NZ_CP061799.1"/>
</dbReference>
<protein>
    <submittedName>
        <fullName evidence="2">DUF58</fullName>
    </submittedName>
</protein>
<proteinExistence type="predicted"/>
<dbReference type="InterPro" id="IPR002881">
    <property type="entry name" value="DUF58"/>
</dbReference>
<reference evidence="2" key="1">
    <citation type="journal article" date="2021" name="Microb. Physiol.">
        <title>Proteogenomic Insights into the Physiology of Marine, Sulfate-Reducing, Filamentous Desulfonema limicola and Desulfonema magnum.</title>
        <authorList>
            <person name="Schnaars V."/>
            <person name="Wohlbrand L."/>
            <person name="Scheve S."/>
            <person name="Hinrichs C."/>
            <person name="Reinhardt R."/>
            <person name="Rabus R."/>
        </authorList>
    </citation>
    <scope>NUCLEOTIDE SEQUENCE</scope>
    <source>
        <strain evidence="2">5ac10</strain>
    </source>
</reference>
<sequence>MLPPEIVKKIKKIHIKSSRLVNTMMAGQYKSVFRGSGIEFEEVREYSPGDEVKSIDWKVSARLGRPYIKRYREERELVVILLVDMSASGNFGTTENLKRETAAETAAILAFNAIRNNDKVGAILFTDTVEKYIPPKKGASHVWRVIKEIFTFEPERTGTDIQNAVLYLGRVCRKKTVSFLISDFLDKNYAKQLRMISKKHELVGVLLSDPGDFHLPGAGIFYAQDFETGDFIELDASDENTRKKYTEIKTKEHRIITSLLSSSDIDPVEISTADSPADELTKYFRYREKRKR</sequence>
<keyword evidence="3" id="KW-1185">Reference proteome</keyword>
<dbReference type="PANTHER" id="PTHR33608">
    <property type="entry name" value="BLL2464 PROTEIN"/>
    <property type="match status" value="1"/>
</dbReference>
<dbReference type="PANTHER" id="PTHR33608:SF6">
    <property type="entry name" value="BLL2464 PROTEIN"/>
    <property type="match status" value="1"/>
</dbReference>
<gene>
    <name evidence="2" type="ORF">dnl_36160</name>
</gene>
<dbReference type="EMBL" id="CP061799">
    <property type="protein sequence ID" value="QTA81284.1"/>
    <property type="molecule type" value="Genomic_DNA"/>
</dbReference>
<evidence type="ECO:0000313" key="2">
    <source>
        <dbReference type="EMBL" id="QTA81284.1"/>
    </source>
</evidence>
<dbReference type="Pfam" id="PF01882">
    <property type="entry name" value="DUF58"/>
    <property type="match status" value="1"/>
</dbReference>
<dbReference type="InterPro" id="IPR036465">
    <property type="entry name" value="vWFA_dom_sf"/>
</dbReference>
<dbReference type="AlphaFoldDB" id="A0A975GHG3"/>
<organism evidence="2 3">
    <name type="scientific">Desulfonema limicola</name>
    <dbReference type="NCBI Taxonomy" id="45656"/>
    <lineage>
        <taxon>Bacteria</taxon>
        <taxon>Pseudomonadati</taxon>
        <taxon>Thermodesulfobacteriota</taxon>
        <taxon>Desulfobacteria</taxon>
        <taxon>Desulfobacterales</taxon>
        <taxon>Desulfococcaceae</taxon>
        <taxon>Desulfonema</taxon>
    </lineage>
</organism>
<dbReference type="Proteomes" id="UP000663720">
    <property type="component" value="Chromosome"/>
</dbReference>
<accession>A0A975GHG3</accession>
<evidence type="ECO:0000259" key="1">
    <source>
        <dbReference type="Pfam" id="PF01882"/>
    </source>
</evidence>
<dbReference type="KEGG" id="dli:dnl_36160"/>
<evidence type="ECO:0000313" key="3">
    <source>
        <dbReference type="Proteomes" id="UP000663720"/>
    </source>
</evidence>
<name>A0A975GHG3_9BACT</name>
<feature type="domain" description="DUF58" evidence="1">
    <location>
        <begin position="42"/>
        <end position="252"/>
    </location>
</feature>
<dbReference type="Gene3D" id="3.40.50.410">
    <property type="entry name" value="von Willebrand factor, type A domain"/>
    <property type="match status" value="1"/>
</dbReference>